<sequence>MAETISQNFKFREKRRQVRVFPLPSSGKRGRGGVWRRSPETEAAGSDRREDQVHRTIPETFSRHWATERVSKRYYWVHSAQVCSENQQL</sequence>
<dbReference type="EMBL" id="LSSL01000695">
    <property type="protein sequence ID" value="OLY83927.1"/>
    <property type="molecule type" value="Genomic_DNA"/>
</dbReference>
<evidence type="ECO:0000313" key="2">
    <source>
        <dbReference type="EMBL" id="OLY83927.1"/>
    </source>
</evidence>
<dbReference type="AlphaFoldDB" id="A0A1R0H458"/>
<evidence type="ECO:0000256" key="1">
    <source>
        <dbReference type="SAM" id="MobiDB-lite"/>
    </source>
</evidence>
<dbReference type="Proteomes" id="UP000187455">
    <property type="component" value="Unassembled WGS sequence"/>
</dbReference>
<accession>A0A1R0H458</accession>
<feature type="region of interest" description="Disordered" evidence="1">
    <location>
        <begin position="23"/>
        <end position="53"/>
    </location>
</feature>
<feature type="compositionally biased region" description="Basic and acidic residues" evidence="1">
    <location>
        <begin position="37"/>
        <end position="53"/>
    </location>
</feature>
<keyword evidence="3" id="KW-1185">Reference proteome</keyword>
<name>A0A1R0H458_9FUNG</name>
<proteinExistence type="predicted"/>
<comment type="caution">
    <text evidence="2">The sequence shown here is derived from an EMBL/GenBank/DDBJ whole genome shotgun (WGS) entry which is preliminary data.</text>
</comment>
<gene>
    <name evidence="2" type="ORF">AYI68_g1922</name>
</gene>
<protein>
    <submittedName>
        <fullName evidence="2">Uncharacterized protein</fullName>
    </submittedName>
</protein>
<organism evidence="2 3">
    <name type="scientific">Smittium mucronatum</name>
    <dbReference type="NCBI Taxonomy" id="133383"/>
    <lineage>
        <taxon>Eukaryota</taxon>
        <taxon>Fungi</taxon>
        <taxon>Fungi incertae sedis</taxon>
        <taxon>Zoopagomycota</taxon>
        <taxon>Kickxellomycotina</taxon>
        <taxon>Harpellomycetes</taxon>
        <taxon>Harpellales</taxon>
        <taxon>Legeriomycetaceae</taxon>
        <taxon>Smittium</taxon>
    </lineage>
</organism>
<reference evidence="2 3" key="1">
    <citation type="journal article" date="2016" name="Mol. Biol. Evol.">
        <title>Genome-Wide Survey of Gut Fungi (Harpellales) Reveals the First Horizontally Transferred Ubiquitin Gene from a Mosquito Host.</title>
        <authorList>
            <person name="Wang Y."/>
            <person name="White M.M."/>
            <person name="Kvist S."/>
            <person name="Moncalvo J.M."/>
        </authorList>
    </citation>
    <scope>NUCLEOTIDE SEQUENCE [LARGE SCALE GENOMIC DNA]</scope>
    <source>
        <strain evidence="2 3">ALG-7-W6</strain>
    </source>
</reference>
<evidence type="ECO:0000313" key="3">
    <source>
        <dbReference type="Proteomes" id="UP000187455"/>
    </source>
</evidence>